<keyword evidence="3" id="KW-1185">Reference proteome</keyword>
<feature type="region of interest" description="Disordered" evidence="1">
    <location>
        <begin position="132"/>
        <end position="232"/>
    </location>
</feature>
<feature type="compositionally biased region" description="Basic and acidic residues" evidence="1">
    <location>
        <begin position="170"/>
        <end position="182"/>
    </location>
</feature>
<reference evidence="2 3" key="1">
    <citation type="journal article" date="2023" name="G3 (Bethesda)">
        <title>A chromosome-length genome assembly and annotation of blackberry (Rubus argutus, cv. 'Hillquist').</title>
        <authorList>
            <person name="Bruna T."/>
            <person name="Aryal R."/>
            <person name="Dudchenko O."/>
            <person name="Sargent D.J."/>
            <person name="Mead D."/>
            <person name="Buti M."/>
            <person name="Cavallini A."/>
            <person name="Hytonen T."/>
            <person name="Andres J."/>
            <person name="Pham M."/>
            <person name="Weisz D."/>
            <person name="Mascagni F."/>
            <person name="Usai G."/>
            <person name="Natali L."/>
            <person name="Bassil N."/>
            <person name="Fernandez G.E."/>
            <person name="Lomsadze A."/>
            <person name="Armour M."/>
            <person name="Olukolu B."/>
            <person name="Poorten T."/>
            <person name="Britton C."/>
            <person name="Davik J."/>
            <person name="Ashrafi H."/>
            <person name="Aiden E.L."/>
            <person name="Borodovsky M."/>
            <person name="Worthington M."/>
        </authorList>
    </citation>
    <scope>NUCLEOTIDE SEQUENCE [LARGE SCALE GENOMIC DNA]</scope>
    <source>
        <strain evidence="2">PI 553951</strain>
    </source>
</reference>
<organism evidence="2 3">
    <name type="scientific">Rubus argutus</name>
    <name type="common">Southern blackberry</name>
    <dbReference type="NCBI Taxonomy" id="59490"/>
    <lineage>
        <taxon>Eukaryota</taxon>
        <taxon>Viridiplantae</taxon>
        <taxon>Streptophyta</taxon>
        <taxon>Embryophyta</taxon>
        <taxon>Tracheophyta</taxon>
        <taxon>Spermatophyta</taxon>
        <taxon>Magnoliopsida</taxon>
        <taxon>eudicotyledons</taxon>
        <taxon>Gunneridae</taxon>
        <taxon>Pentapetalae</taxon>
        <taxon>rosids</taxon>
        <taxon>fabids</taxon>
        <taxon>Rosales</taxon>
        <taxon>Rosaceae</taxon>
        <taxon>Rosoideae</taxon>
        <taxon>Rosoideae incertae sedis</taxon>
        <taxon>Rubus</taxon>
    </lineage>
</organism>
<feature type="compositionally biased region" description="Acidic residues" evidence="1">
    <location>
        <begin position="20"/>
        <end position="43"/>
    </location>
</feature>
<evidence type="ECO:0000256" key="1">
    <source>
        <dbReference type="SAM" id="MobiDB-lite"/>
    </source>
</evidence>
<name>A0AAW1W4E9_RUBAR</name>
<accession>A0AAW1W4E9</accession>
<dbReference type="Proteomes" id="UP001457282">
    <property type="component" value="Unassembled WGS sequence"/>
</dbReference>
<feature type="compositionally biased region" description="Basic residues" evidence="1">
    <location>
        <begin position="217"/>
        <end position="232"/>
    </location>
</feature>
<proteinExistence type="predicted"/>
<gene>
    <name evidence="2" type="ORF">M0R45_028200</name>
</gene>
<feature type="compositionally biased region" description="Low complexity" evidence="1">
    <location>
        <begin position="183"/>
        <end position="197"/>
    </location>
</feature>
<feature type="compositionally biased region" description="Basic and acidic residues" evidence="1">
    <location>
        <begin position="204"/>
        <end position="216"/>
    </location>
</feature>
<feature type="compositionally biased region" description="Basic and acidic residues" evidence="1">
    <location>
        <begin position="101"/>
        <end position="111"/>
    </location>
</feature>
<comment type="caution">
    <text evidence="2">The sequence shown here is derived from an EMBL/GenBank/DDBJ whole genome shotgun (WGS) entry which is preliminary data.</text>
</comment>
<feature type="region of interest" description="Disordered" evidence="1">
    <location>
        <begin position="76"/>
        <end position="111"/>
    </location>
</feature>
<sequence>MAPDQDDAVLPQGDFSSSSQDDEEEDDVVDEDEDDDGDEDDDVINSASPSTSTSLPVAIATPTVTVALPAPMATPTAVISDASDPKRPRTIQYDPVLLPQPEEKKTGDAGRFEEALPEAVDRRGRDRALAGISRLHDAERKQRRVAPKRHRFVLRSDQVQAPAGIQQEPAGREAAEAEKEVPQRPQQNGQRQRGQLQEPSRSGHLRDLPQDLEQHRPYRRWPRGQRPRRRRP</sequence>
<evidence type="ECO:0000313" key="2">
    <source>
        <dbReference type="EMBL" id="KAK9919614.1"/>
    </source>
</evidence>
<feature type="region of interest" description="Disordered" evidence="1">
    <location>
        <begin position="1"/>
        <end position="58"/>
    </location>
</feature>
<feature type="compositionally biased region" description="Polar residues" evidence="1">
    <location>
        <begin position="45"/>
        <end position="55"/>
    </location>
</feature>
<dbReference type="AlphaFoldDB" id="A0AAW1W4E9"/>
<feature type="compositionally biased region" description="Basic residues" evidence="1">
    <location>
        <begin position="141"/>
        <end position="153"/>
    </location>
</feature>
<evidence type="ECO:0000313" key="3">
    <source>
        <dbReference type="Proteomes" id="UP001457282"/>
    </source>
</evidence>
<protein>
    <submittedName>
        <fullName evidence="2">Uncharacterized protein</fullName>
    </submittedName>
</protein>
<dbReference type="EMBL" id="JBEDUW010000006">
    <property type="protein sequence ID" value="KAK9919614.1"/>
    <property type="molecule type" value="Genomic_DNA"/>
</dbReference>